<dbReference type="Proteomes" id="UP001162164">
    <property type="component" value="Unassembled WGS sequence"/>
</dbReference>
<dbReference type="InterPro" id="IPR028107">
    <property type="entry name" value="Spatacsin_C_dom"/>
</dbReference>
<protein>
    <recommendedName>
        <fullName evidence="1">Spatacsin C-terminal domain-containing protein</fullName>
    </recommendedName>
</protein>
<comment type="caution">
    <text evidence="2">The sequence shown here is derived from an EMBL/GenBank/DDBJ whole genome shotgun (WGS) entry which is preliminary data.</text>
</comment>
<dbReference type="EMBL" id="JAPWTJ010000347">
    <property type="protein sequence ID" value="KAJ8979349.1"/>
    <property type="molecule type" value="Genomic_DNA"/>
</dbReference>
<dbReference type="PANTHER" id="PTHR13650:SF0">
    <property type="entry name" value="SPATACSIN"/>
    <property type="match status" value="1"/>
</dbReference>
<keyword evidence="3" id="KW-1185">Reference proteome</keyword>
<evidence type="ECO:0000259" key="1">
    <source>
        <dbReference type="Pfam" id="PF14649"/>
    </source>
</evidence>
<dbReference type="InterPro" id="IPR028103">
    <property type="entry name" value="Spatacsin"/>
</dbReference>
<sequence length="404" mass="46066">MWNIKMDQEFHLILQLIPEGSSLLGHKIYSYASAVHKMQLLANLEFKISELALVVELLITAHNCFTADCNMEGISSILKKCQNVVSHLLTLRSWKLIVRLLTGVRRYTEMTYVFQILRTNDQFEFLLRKGSRKDNALKLALLDYLKKYCPDNHELFKIVALHFTLFSEVALLWEREAQSVIRNLIAISKLEMQNNMIIPENHGYVLFTNTDGTRLCLNKAVENYSHATEFHLQGEKLSKAMNSAKQAELIALQISLLKGLPNNGTALCLLNLNETQISPLISSELSFDQSLTLVNAYNYTPDWASVLFEQCILRNNVAYVNSFLNHISLTDAIANDISRKFLAANIETPCEMKSMRNILIKLPSIHTKYRIASELGFIDLVEDLITGGQLDYLKDTVWKKGYRG</sequence>
<name>A0ABQ9JN48_9CUCU</name>
<dbReference type="PANTHER" id="PTHR13650">
    <property type="entry name" value="SPATACSIN"/>
    <property type="match status" value="1"/>
</dbReference>
<dbReference type="Pfam" id="PF14649">
    <property type="entry name" value="Spatacsin_C"/>
    <property type="match status" value="1"/>
</dbReference>
<proteinExistence type="predicted"/>
<feature type="domain" description="Spatacsin C-terminal" evidence="1">
    <location>
        <begin position="23"/>
        <end position="342"/>
    </location>
</feature>
<accession>A0ABQ9JN48</accession>
<evidence type="ECO:0000313" key="3">
    <source>
        <dbReference type="Proteomes" id="UP001162164"/>
    </source>
</evidence>
<gene>
    <name evidence="2" type="ORF">NQ317_016078</name>
</gene>
<organism evidence="2 3">
    <name type="scientific">Molorchus minor</name>
    <dbReference type="NCBI Taxonomy" id="1323400"/>
    <lineage>
        <taxon>Eukaryota</taxon>
        <taxon>Metazoa</taxon>
        <taxon>Ecdysozoa</taxon>
        <taxon>Arthropoda</taxon>
        <taxon>Hexapoda</taxon>
        <taxon>Insecta</taxon>
        <taxon>Pterygota</taxon>
        <taxon>Neoptera</taxon>
        <taxon>Endopterygota</taxon>
        <taxon>Coleoptera</taxon>
        <taxon>Polyphaga</taxon>
        <taxon>Cucujiformia</taxon>
        <taxon>Chrysomeloidea</taxon>
        <taxon>Cerambycidae</taxon>
        <taxon>Lamiinae</taxon>
        <taxon>Monochamini</taxon>
        <taxon>Molorchus</taxon>
    </lineage>
</organism>
<reference evidence="2" key="1">
    <citation type="journal article" date="2023" name="Insect Mol. Biol.">
        <title>Genome sequencing provides insights into the evolution of gene families encoding plant cell wall-degrading enzymes in longhorned beetles.</title>
        <authorList>
            <person name="Shin N.R."/>
            <person name="Okamura Y."/>
            <person name="Kirsch R."/>
            <person name="Pauchet Y."/>
        </authorList>
    </citation>
    <scope>NUCLEOTIDE SEQUENCE</scope>
    <source>
        <strain evidence="2">MMC_N1</strain>
    </source>
</reference>
<evidence type="ECO:0000313" key="2">
    <source>
        <dbReference type="EMBL" id="KAJ8979349.1"/>
    </source>
</evidence>